<comment type="subcellular location">
    <subcellularLocation>
        <location evidence="1">Periplasm</location>
    </subcellularLocation>
</comment>
<comment type="similarity">
    <text evidence="2">Belongs to the bacterial solute-binding protein 1 family.</text>
</comment>
<dbReference type="Proteomes" id="UP000007939">
    <property type="component" value="Chromosome"/>
</dbReference>
<dbReference type="HOGENOM" id="CLU_037301_0_0_12"/>
<accession>F4GHS6</accession>
<evidence type="ECO:0000256" key="1">
    <source>
        <dbReference type="ARBA" id="ARBA00004418"/>
    </source>
</evidence>
<dbReference type="PANTHER" id="PTHR43649">
    <property type="entry name" value="ARABINOSE-BINDING PROTEIN-RELATED"/>
    <property type="match status" value="1"/>
</dbReference>
<protein>
    <submittedName>
        <fullName evidence="5">Extracellular solute-binding protein family 1</fullName>
    </submittedName>
</protein>
<dbReference type="SUPFAM" id="SSF53850">
    <property type="entry name" value="Periplasmic binding protein-like II"/>
    <property type="match status" value="1"/>
</dbReference>
<feature type="domain" description="DUF3502" evidence="4">
    <location>
        <begin position="440"/>
        <end position="504"/>
    </location>
</feature>
<dbReference type="Pfam" id="PF01547">
    <property type="entry name" value="SBP_bac_1"/>
    <property type="match status" value="1"/>
</dbReference>
<evidence type="ECO:0000313" key="6">
    <source>
        <dbReference type="Proteomes" id="UP000007939"/>
    </source>
</evidence>
<sequence length="509" mass="57174">MKRFLVGMLVLCCAFTAFARGNAEISTTVQSSDNPFEEYVELIMYSSGSSGADTEKVIAKFNEMLKEKYNTTINVTCLGWNNYQNQYQLILTTGEPADLMYVNPNLYNLYASNGAFTDLTDLFEKYMPRIHGNFKEGQLEQAYVDGKLYMIPTYESNYPQYGIFYRFDLAKKYGLGEITSIDSFEKYADIIATKETDLRVIDGNPEQTLFQMFKAYYGFESIAGSNSSIVMARSYDDIHDIIAYPFTDEYVEWARRMKQWADKGYWSSNALSSTTDPWSSIQIGKSAITQANADGAKNMMSYMATKLPGTECAYWSLANLTGYSYVNPVTENGFAVPASSPNAERALRILEAIKTDQQLFDLWMYGIEGLHFSLTEDGKLIKPAVGVNPSTVNNHSMSGAQYAMRIKNLMRSESGVWEGSEGLLNWLSSIEVLNKFGAVTLDYSNVQAELAAVNNVVQQYGYPINIGIVENVDAAVAEYRRQLKIAGIDKLLEVVAQQMEVYYKKNGII</sequence>
<dbReference type="InterPro" id="IPR050490">
    <property type="entry name" value="Bact_solute-bd_prot1"/>
</dbReference>
<proteinExistence type="inferred from homology"/>
<dbReference type="STRING" id="760011.Spico_0385"/>
<gene>
    <name evidence="5" type="ordered locus">Spico_0385</name>
</gene>
<reference evidence="6" key="1">
    <citation type="submission" date="2011-04" db="EMBL/GenBank/DDBJ databases">
        <title>The complete genome of Spirochaeta coccoides DSM 17374.</title>
        <authorList>
            <person name="Lucas S."/>
            <person name="Copeland A."/>
            <person name="Lapidus A."/>
            <person name="Bruce D."/>
            <person name="Goodwin L."/>
            <person name="Pitluck S."/>
            <person name="Peters L."/>
            <person name="Kyrpides N."/>
            <person name="Mavromatis K."/>
            <person name="Pagani I."/>
            <person name="Ivanova N."/>
            <person name="Ovchinnikova G."/>
            <person name="Lu M."/>
            <person name="Detter J.C."/>
            <person name="Tapia R."/>
            <person name="Han C."/>
            <person name="Land M."/>
            <person name="Hauser L."/>
            <person name="Markowitz V."/>
            <person name="Cheng J.-F."/>
            <person name="Hugenholtz P."/>
            <person name="Woyke T."/>
            <person name="Wu D."/>
            <person name="Spring S."/>
            <person name="Schroeder M."/>
            <person name="Brambilla E."/>
            <person name="Klenk H.-P."/>
            <person name="Eisen J.A."/>
        </authorList>
    </citation>
    <scope>NUCLEOTIDE SEQUENCE [LARGE SCALE GENOMIC DNA]</scope>
    <source>
        <strain evidence="6">ATCC BAA-1237 / DSM 17374 / SPN1</strain>
    </source>
</reference>
<feature type="chain" id="PRO_5003310203" evidence="3">
    <location>
        <begin position="20"/>
        <end position="509"/>
    </location>
</feature>
<keyword evidence="3" id="KW-0732">Signal</keyword>
<keyword evidence="6" id="KW-1185">Reference proteome</keyword>
<dbReference type="InterPro" id="IPR022627">
    <property type="entry name" value="DUF3502"/>
</dbReference>
<evidence type="ECO:0000259" key="4">
    <source>
        <dbReference type="Pfam" id="PF12010"/>
    </source>
</evidence>
<dbReference type="GO" id="GO:0042597">
    <property type="term" value="C:periplasmic space"/>
    <property type="evidence" value="ECO:0007669"/>
    <property type="project" value="UniProtKB-SubCell"/>
</dbReference>
<reference evidence="5 6" key="2">
    <citation type="journal article" date="2012" name="Stand. Genomic Sci.">
        <title>Complete genome sequence of the termite hindgut bacterium Spirochaeta coccoides type strain (SPN1(T)), reclassification in the genus Sphaerochaeta as Sphaerochaeta coccoides comb. nov. and emendations of the family Spirochaetaceae and the genus Sphaerochaeta.</title>
        <authorList>
            <person name="Abt B."/>
            <person name="Han C."/>
            <person name="Scheuner C."/>
            <person name="Lu M."/>
            <person name="Lapidus A."/>
            <person name="Nolan M."/>
            <person name="Lucas S."/>
            <person name="Hammon N."/>
            <person name="Deshpande S."/>
            <person name="Cheng J.F."/>
            <person name="Tapia R."/>
            <person name="Goodwin L.A."/>
            <person name="Pitluck S."/>
            <person name="Liolios K."/>
            <person name="Pagani I."/>
            <person name="Ivanova N."/>
            <person name="Mavromatis K."/>
            <person name="Mikhailova N."/>
            <person name="Huntemann M."/>
            <person name="Pati A."/>
            <person name="Chen A."/>
            <person name="Palaniappan K."/>
            <person name="Land M."/>
            <person name="Hauser L."/>
            <person name="Brambilla E.M."/>
            <person name="Rohde M."/>
            <person name="Spring S."/>
            <person name="Gronow S."/>
            <person name="Goker M."/>
            <person name="Woyke T."/>
            <person name="Bristow J."/>
            <person name="Eisen J.A."/>
            <person name="Markowitz V."/>
            <person name="Hugenholtz P."/>
            <person name="Kyrpides N.C."/>
            <person name="Klenk H.P."/>
            <person name="Detter J.C."/>
        </authorList>
    </citation>
    <scope>NUCLEOTIDE SEQUENCE [LARGE SCALE GENOMIC DNA]</scope>
    <source>
        <strain evidence="6">ATCC BAA-1237 / DSM 17374 / SPN1</strain>
    </source>
</reference>
<dbReference type="Gene3D" id="3.40.190.10">
    <property type="entry name" value="Periplasmic binding protein-like II"/>
    <property type="match status" value="2"/>
</dbReference>
<dbReference type="eggNOG" id="COG1653">
    <property type="taxonomic scope" value="Bacteria"/>
</dbReference>
<evidence type="ECO:0000256" key="3">
    <source>
        <dbReference type="SAM" id="SignalP"/>
    </source>
</evidence>
<organism evidence="5 6">
    <name type="scientific">Parasphaerochaeta coccoides (strain ATCC BAA-1237 / DSM 17374 / SPN1)</name>
    <name type="common">Sphaerochaeta coccoides</name>
    <dbReference type="NCBI Taxonomy" id="760011"/>
    <lineage>
        <taxon>Bacteria</taxon>
        <taxon>Pseudomonadati</taxon>
        <taxon>Spirochaetota</taxon>
        <taxon>Spirochaetia</taxon>
        <taxon>Spirochaetales</taxon>
        <taxon>Sphaerochaetaceae</taxon>
        <taxon>Parasphaerochaeta</taxon>
    </lineage>
</organism>
<dbReference type="KEGG" id="scc:Spico_0385"/>
<dbReference type="InterPro" id="IPR006059">
    <property type="entry name" value="SBP"/>
</dbReference>
<dbReference type="PANTHER" id="PTHR43649:SF17">
    <property type="entry name" value="ABC TRANSPORTER SOLUTE BINDING PROTEIN-SUGAR TRANSPORT"/>
    <property type="match status" value="1"/>
</dbReference>
<dbReference type="RefSeq" id="WP_013739010.1">
    <property type="nucleotide sequence ID" value="NC_015436.1"/>
</dbReference>
<dbReference type="Pfam" id="PF12010">
    <property type="entry name" value="DUF3502"/>
    <property type="match status" value="1"/>
</dbReference>
<evidence type="ECO:0000313" key="5">
    <source>
        <dbReference type="EMBL" id="AEC01614.1"/>
    </source>
</evidence>
<feature type="signal peptide" evidence="3">
    <location>
        <begin position="1"/>
        <end position="19"/>
    </location>
</feature>
<name>F4GHS6_PARC1</name>
<dbReference type="AlphaFoldDB" id="F4GHS6"/>
<dbReference type="EMBL" id="CP002659">
    <property type="protein sequence ID" value="AEC01614.1"/>
    <property type="molecule type" value="Genomic_DNA"/>
</dbReference>
<evidence type="ECO:0000256" key="2">
    <source>
        <dbReference type="ARBA" id="ARBA00008520"/>
    </source>
</evidence>